<dbReference type="Gene3D" id="2.50.20.10">
    <property type="entry name" value="Lipoprotein localisation LolA/LolB/LppX"/>
    <property type="match status" value="1"/>
</dbReference>
<reference evidence="11 12" key="1">
    <citation type="submission" date="2019-02" db="EMBL/GenBank/DDBJ databases">
        <title>Marinobacter halodurans sp. nov., a marine bacterium isolated from sea tidal flat.</title>
        <authorList>
            <person name="Yoo Y."/>
            <person name="Lee D.W."/>
            <person name="Kim B.S."/>
            <person name="Kim J.-J."/>
        </authorList>
    </citation>
    <scope>NUCLEOTIDE SEQUENCE [LARGE SCALE GENOMIC DNA]</scope>
    <source>
        <strain evidence="11 12">YJ-S3-2</strain>
    </source>
</reference>
<keyword evidence="7 10" id="KW-0574">Periplasm</keyword>
<sequence precursor="true">MKTFMGRVSAVLAVLLISTSPAWADAQAAKALAGKLEKYRTYQADFIQVVVDGTGSKVQETRGNLKAKRPGLFFWESKSPFSQTIVADGKKVEVYDPDLEQVTIKPMEKQMSSTPALLLSGQVDNLEEAYDVSRDEETAGADDFILKPRSQDSLFLSLRLRFRDDVLTEMRLRDSLDQISVLSFQDVKVNQPVDNSVFHLDYPDSVDVIKSAQ</sequence>
<keyword evidence="5 10" id="KW-0813">Transport</keyword>
<comment type="caution">
    <text evidence="11">The sequence shown here is derived from an EMBL/GenBank/DDBJ whole genome shotgun (WGS) entry which is preliminary data.</text>
</comment>
<feature type="chain" id="PRO_5044936454" description="Outer-membrane lipoprotein carrier protein" evidence="10">
    <location>
        <begin position="25"/>
        <end position="213"/>
    </location>
</feature>
<evidence type="ECO:0000256" key="5">
    <source>
        <dbReference type="ARBA" id="ARBA00022448"/>
    </source>
</evidence>
<evidence type="ECO:0000256" key="1">
    <source>
        <dbReference type="ARBA" id="ARBA00004418"/>
    </source>
</evidence>
<dbReference type="InterPro" id="IPR018323">
    <property type="entry name" value="OM_lipoprot_carrier_LolA_Pbac"/>
</dbReference>
<evidence type="ECO:0000313" key="11">
    <source>
        <dbReference type="EMBL" id="TBW54757.1"/>
    </source>
</evidence>
<comment type="similarity">
    <text evidence="2 10">Belongs to the LolA family.</text>
</comment>
<dbReference type="RefSeq" id="WP_131482295.1">
    <property type="nucleotide sequence ID" value="NZ_SJDL01000019.1"/>
</dbReference>
<evidence type="ECO:0000256" key="10">
    <source>
        <dbReference type="HAMAP-Rule" id="MF_00240"/>
    </source>
</evidence>
<dbReference type="EMBL" id="SJDL01000019">
    <property type="protein sequence ID" value="TBW54757.1"/>
    <property type="molecule type" value="Genomic_DNA"/>
</dbReference>
<dbReference type="HAMAP" id="MF_00240">
    <property type="entry name" value="LolA"/>
    <property type="match status" value="1"/>
</dbReference>
<dbReference type="PANTHER" id="PTHR35869">
    <property type="entry name" value="OUTER-MEMBRANE LIPOPROTEIN CARRIER PROTEIN"/>
    <property type="match status" value="1"/>
</dbReference>
<dbReference type="Pfam" id="PF03548">
    <property type="entry name" value="LolA"/>
    <property type="match status" value="1"/>
</dbReference>
<keyword evidence="12" id="KW-1185">Reference proteome</keyword>
<keyword evidence="11" id="KW-0449">Lipoprotein</keyword>
<proteinExistence type="inferred from homology"/>
<comment type="function">
    <text evidence="10">Participates in the translocation of lipoproteins from the inner membrane to the outer membrane. Only forms a complex with a lipoprotein if the residue after the N-terminal Cys is not an aspartate (The Asp acts as a targeting signal to indicate that the lipoprotein should stay in the inner membrane).</text>
</comment>
<keyword evidence="6 10" id="KW-0732">Signal</keyword>
<dbReference type="InterPro" id="IPR029046">
    <property type="entry name" value="LolA/LolB/LppX"/>
</dbReference>
<dbReference type="SUPFAM" id="SSF89392">
    <property type="entry name" value="Prokaryotic lipoproteins and lipoprotein localization factors"/>
    <property type="match status" value="1"/>
</dbReference>
<evidence type="ECO:0000256" key="7">
    <source>
        <dbReference type="ARBA" id="ARBA00022764"/>
    </source>
</evidence>
<protein>
    <recommendedName>
        <fullName evidence="4 10">Outer-membrane lipoprotein carrier protein</fullName>
    </recommendedName>
</protein>
<evidence type="ECO:0000256" key="8">
    <source>
        <dbReference type="ARBA" id="ARBA00022927"/>
    </source>
</evidence>
<dbReference type="NCBIfam" id="TIGR00547">
    <property type="entry name" value="lolA"/>
    <property type="match status" value="1"/>
</dbReference>
<keyword evidence="9 10" id="KW-0143">Chaperone</keyword>
<evidence type="ECO:0000256" key="3">
    <source>
        <dbReference type="ARBA" id="ARBA00011245"/>
    </source>
</evidence>
<dbReference type="PANTHER" id="PTHR35869:SF1">
    <property type="entry name" value="OUTER-MEMBRANE LIPOPROTEIN CARRIER PROTEIN"/>
    <property type="match status" value="1"/>
</dbReference>
<evidence type="ECO:0000256" key="2">
    <source>
        <dbReference type="ARBA" id="ARBA00007615"/>
    </source>
</evidence>
<dbReference type="CDD" id="cd16325">
    <property type="entry name" value="LolA"/>
    <property type="match status" value="1"/>
</dbReference>
<comment type="subcellular location">
    <subcellularLocation>
        <location evidence="1 10">Periplasm</location>
    </subcellularLocation>
</comment>
<keyword evidence="8 10" id="KW-0653">Protein transport</keyword>
<evidence type="ECO:0000256" key="6">
    <source>
        <dbReference type="ARBA" id="ARBA00022729"/>
    </source>
</evidence>
<organism evidence="11 12">
    <name type="scientific">Marinobacter halodurans</name>
    <dbReference type="NCBI Taxonomy" id="2528979"/>
    <lineage>
        <taxon>Bacteria</taxon>
        <taxon>Pseudomonadati</taxon>
        <taxon>Pseudomonadota</taxon>
        <taxon>Gammaproteobacteria</taxon>
        <taxon>Pseudomonadales</taxon>
        <taxon>Marinobacteraceae</taxon>
        <taxon>Marinobacter</taxon>
    </lineage>
</organism>
<name>A0ABY1ZLI6_9GAMM</name>
<evidence type="ECO:0000256" key="9">
    <source>
        <dbReference type="ARBA" id="ARBA00023186"/>
    </source>
</evidence>
<evidence type="ECO:0000313" key="12">
    <source>
        <dbReference type="Proteomes" id="UP000313645"/>
    </source>
</evidence>
<dbReference type="Proteomes" id="UP000313645">
    <property type="component" value="Unassembled WGS sequence"/>
</dbReference>
<dbReference type="InterPro" id="IPR004564">
    <property type="entry name" value="OM_lipoprot_carrier_LolA-like"/>
</dbReference>
<feature type="signal peptide" evidence="10">
    <location>
        <begin position="1"/>
        <end position="24"/>
    </location>
</feature>
<evidence type="ECO:0000256" key="4">
    <source>
        <dbReference type="ARBA" id="ARBA00014035"/>
    </source>
</evidence>
<accession>A0ABY1ZLI6</accession>
<gene>
    <name evidence="10 11" type="primary">lolA</name>
    <name evidence="11" type="ORF">EZI54_12875</name>
</gene>
<comment type="subunit">
    <text evidence="3 10">Monomer.</text>
</comment>